<reference evidence="2" key="1">
    <citation type="submission" date="2014-11" db="EMBL/GenBank/DDBJ databases">
        <authorList>
            <person name="Amaro Gonzalez C."/>
        </authorList>
    </citation>
    <scope>NUCLEOTIDE SEQUENCE</scope>
</reference>
<keyword evidence="1" id="KW-1133">Transmembrane helix</keyword>
<accession>A0A0E9X1S5</accession>
<feature type="transmembrane region" description="Helical" evidence="1">
    <location>
        <begin position="33"/>
        <end position="59"/>
    </location>
</feature>
<evidence type="ECO:0000313" key="2">
    <source>
        <dbReference type="EMBL" id="JAH95825.1"/>
    </source>
</evidence>
<keyword evidence="1" id="KW-0472">Membrane</keyword>
<reference evidence="2" key="2">
    <citation type="journal article" date="2015" name="Fish Shellfish Immunol.">
        <title>Early steps in the European eel (Anguilla anguilla)-Vibrio vulnificus interaction in the gills: Role of the RtxA13 toxin.</title>
        <authorList>
            <person name="Callol A."/>
            <person name="Pajuelo D."/>
            <person name="Ebbesson L."/>
            <person name="Teles M."/>
            <person name="MacKenzie S."/>
            <person name="Amaro C."/>
        </authorList>
    </citation>
    <scope>NUCLEOTIDE SEQUENCE</scope>
</reference>
<keyword evidence="1" id="KW-0812">Transmembrane</keyword>
<organism evidence="2">
    <name type="scientific">Anguilla anguilla</name>
    <name type="common">European freshwater eel</name>
    <name type="synonym">Muraena anguilla</name>
    <dbReference type="NCBI Taxonomy" id="7936"/>
    <lineage>
        <taxon>Eukaryota</taxon>
        <taxon>Metazoa</taxon>
        <taxon>Chordata</taxon>
        <taxon>Craniata</taxon>
        <taxon>Vertebrata</taxon>
        <taxon>Euteleostomi</taxon>
        <taxon>Actinopterygii</taxon>
        <taxon>Neopterygii</taxon>
        <taxon>Teleostei</taxon>
        <taxon>Anguilliformes</taxon>
        <taxon>Anguillidae</taxon>
        <taxon>Anguilla</taxon>
    </lineage>
</organism>
<dbReference type="EMBL" id="GBXM01012752">
    <property type="protein sequence ID" value="JAH95825.1"/>
    <property type="molecule type" value="Transcribed_RNA"/>
</dbReference>
<name>A0A0E9X1S5_ANGAN</name>
<proteinExistence type="predicted"/>
<protein>
    <submittedName>
        <fullName evidence="2">Uncharacterized protein</fullName>
    </submittedName>
</protein>
<evidence type="ECO:0000256" key="1">
    <source>
        <dbReference type="SAM" id="Phobius"/>
    </source>
</evidence>
<sequence>MCSALWACTQAMSLRASCKPAHVRELRIQRRHLGALTVLLIRCLTVAKIFTQVICSWLMELMLS</sequence>
<dbReference type="AlphaFoldDB" id="A0A0E9X1S5"/>